<sequence>MVPLQRGQPPRHLRDGAVKLQDGKGEPLTKVLTTDIGDAEITEDDSGQADDAPPESGIPDVDAVG</sequence>
<feature type="compositionally biased region" description="Acidic residues" evidence="1">
    <location>
        <begin position="37"/>
        <end position="48"/>
    </location>
</feature>
<protein>
    <submittedName>
        <fullName evidence="2">Uncharacterized protein</fullName>
    </submittedName>
</protein>
<dbReference type="EMBL" id="BAABKN010000015">
    <property type="protein sequence ID" value="GAA4741894.1"/>
    <property type="molecule type" value="Genomic_DNA"/>
</dbReference>
<keyword evidence="3" id="KW-1185">Reference proteome</keyword>
<evidence type="ECO:0000313" key="3">
    <source>
        <dbReference type="Proteomes" id="UP001499882"/>
    </source>
</evidence>
<dbReference type="RefSeq" id="WP_345527427.1">
    <property type="nucleotide sequence ID" value="NZ_BAABKN010000015.1"/>
</dbReference>
<dbReference type="Proteomes" id="UP001499882">
    <property type="component" value="Unassembled WGS sequence"/>
</dbReference>
<feature type="region of interest" description="Disordered" evidence="1">
    <location>
        <begin position="1"/>
        <end position="65"/>
    </location>
</feature>
<evidence type="ECO:0000256" key="1">
    <source>
        <dbReference type="SAM" id="MobiDB-lite"/>
    </source>
</evidence>
<evidence type="ECO:0000313" key="2">
    <source>
        <dbReference type="EMBL" id="GAA4741894.1"/>
    </source>
</evidence>
<name>A0ABP8Z0S6_9ACTN</name>
<reference evidence="3" key="1">
    <citation type="journal article" date="2019" name="Int. J. Syst. Evol. Microbiol.">
        <title>The Global Catalogue of Microorganisms (GCM) 10K type strain sequencing project: providing services to taxonomists for standard genome sequencing and annotation.</title>
        <authorList>
            <consortium name="The Broad Institute Genomics Platform"/>
            <consortium name="The Broad Institute Genome Sequencing Center for Infectious Disease"/>
            <person name="Wu L."/>
            <person name="Ma J."/>
        </authorList>
    </citation>
    <scope>NUCLEOTIDE SEQUENCE [LARGE SCALE GENOMIC DNA]</scope>
    <source>
        <strain evidence="3">JCM 18532</strain>
    </source>
</reference>
<feature type="compositionally biased region" description="Basic and acidic residues" evidence="1">
    <location>
        <begin position="12"/>
        <end position="27"/>
    </location>
</feature>
<accession>A0ABP8Z0S6</accession>
<comment type="caution">
    <text evidence="2">The sequence shown here is derived from an EMBL/GenBank/DDBJ whole genome shotgun (WGS) entry which is preliminary data.</text>
</comment>
<gene>
    <name evidence="2" type="ORF">GCM10023350_28190</name>
</gene>
<proteinExistence type="predicted"/>
<organism evidence="2 3">
    <name type="scientific">Nocardioides endophyticus</name>
    <dbReference type="NCBI Taxonomy" id="1353775"/>
    <lineage>
        <taxon>Bacteria</taxon>
        <taxon>Bacillati</taxon>
        <taxon>Actinomycetota</taxon>
        <taxon>Actinomycetes</taxon>
        <taxon>Propionibacteriales</taxon>
        <taxon>Nocardioidaceae</taxon>
        <taxon>Nocardioides</taxon>
    </lineage>
</organism>